<feature type="chain" id="PRO_5023064501" evidence="1">
    <location>
        <begin position="20"/>
        <end position="82"/>
    </location>
</feature>
<proteinExistence type="predicted"/>
<comment type="caution">
    <text evidence="2">The sequence shown here is derived from an EMBL/GenBank/DDBJ whole genome shotgun (WGS) entry which is preliminary data.</text>
</comment>
<reference evidence="2 3" key="1">
    <citation type="submission" date="2019-02" db="EMBL/GenBank/DDBJ databases">
        <title>Deep-cultivation of Planctomycetes and their phenomic and genomic characterization uncovers novel biology.</title>
        <authorList>
            <person name="Wiegand S."/>
            <person name="Jogler M."/>
            <person name="Boedeker C."/>
            <person name="Pinto D."/>
            <person name="Vollmers J."/>
            <person name="Rivas-Marin E."/>
            <person name="Kohn T."/>
            <person name="Peeters S.H."/>
            <person name="Heuer A."/>
            <person name="Rast P."/>
            <person name="Oberbeckmann S."/>
            <person name="Bunk B."/>
            <person name="Jeske O."/>
            <person name="Meyerdierks A."/>
            <person name="Storesund J.E."/>
            <person name="Kallscheuer N."/>
            <person name="Luecker S."/>
            <person name="Lage O.M."/>
            <person name="Pohl T."/>
            <person name="Merkel B.J."/>
            <person name="Hornburger P."/>
            <person name="Mueller R.-W."/>
            <person name="Bruemmer F."/>
            <person name="Labrenz M."/>
            <person name="Spormann A.M."/>
            <person name="Op Den Camp H."/>
            <person name="Overmann J."/>
            <person name="Amann R."/>
            <person name="Jetten M.S.M."/>
            <person name="Mascher T."/>
            <person name="Medema M.H."/>
            <person name="Devos D.P."/>
            <person name="Kaster A.-K."/>
            <person name="Ovreas L."/>
            <person name="Rohde M."/>
            <person name="Galperin M.Y."/>
            <person name="Jogler C."/>
        </authorList>
    </citation>
    <scope>NUCLEOTIDE SEQUENCE [LARGE SCALE GENOMIC DNA]</scope>
    <source>
        <strain evidence="2 3">CA13</strain>
    </source>
</reference>
<sequence length="82" mass="8997" precursor="true">MRNVIAVVLLLVAANPTMAESILVEAESFESHGGWSLDTQFIREMGSPYMLAHGLGRPVEDAVTHVKFPAPGDYRVSLRTKD</sequence>
<dbReference type="AlphaFoldDB" id="A0A5C5Z8L6"/>
<name>A0A5C5Z8L6_9BACT</name>
<evidence type="ECO:0000313" key="3">
    <source>
        <dbReference type="Proteomes" id="UP000315010"/>
    </source>
</evidence>
<gene>
    <name evidence="2" type="ORF">CA13_50340</name>
</gene>
<dbReference type="EMBL" id="SJPJ01000001">
    <property type="protein sequence ID" value="TWT83568.1"/>
    <property type="molecule type" value="Genomic_DNA"/>
</dbReference>
<feature type="signal peptide" evidence="1">
    <location>
        <begin position="1"/>
        <end position="19"/>
    </location>
</feature>
<evidence type="ECO:0000313" key="2">
    <source>
        <dbReference type="EMBL" id="TWT83568.1"/>
    </source>
</evidence>
<evidence type="ECO:0000256" key="1">
    <source>
        <dbReference type="SAM" id="SignalP"/>
    </source>
</evidence>
<keyword evidence="3" id="KW-1185">Reference proteome</keyword>
<accession>A0A5C5Z8L6</accession>
<keyword evidence="1" id="KW-0732">Signal</keyword>
<dbReference type="Proteomes" id="UP000315010">
    <property type="component" value="Unassembled WGS sequence"/>
</dbReference>
<protein>
    <submittedName>
        <fullName evidence="2">Uncharacterized protein</fullName>
    </submittedName>
</protein>
<organism evidence="2 3">
    <name type="scientific">Novipirellula herctigrandis</name>
    <dbReference type="NCBI Taxonomy" id="2527986"/>
    <lineage>
        <taxon>Bacteria</taxon>
        <taxon>Pseudomonadati</taxon>
        <taxon>Planctomycetota</taxon>
        <taxon>Planctomycetia</taxon>
        <taxon>Pirellulales</taxon>
        <taxon>Pirellulaceae</taxon>
        <taxon>Novipirellula</taxon>
    </lineage>
</organism>